<dbReference type="AlphaFoldDB" id="A0AAV0XTG5"/>
<proteinExistence type="predicted"/>
<gene>
    <name evidence="1" type="ORF">MEUPH1_LOCUS25770</name>
</gene>
<comment type="caution">
    <text evidence="1">The sequence shown here is derived from an EMBL/GenBank/DDBJ whole genome shotgun (WGS) entry which is preliminary data.</text>
</comment>
<name>A0AAV0XTG5_9HEMI</name>
<reference evidence="1 2" key="1">
    <citation type="submission" date="2023-01" db="EMBL/GenBank/DDBJ databases">
        <authorList>
            <person name="Whitehead M."/>
        </authorList>
    </citation>
    <scope>NUCLEOTIDE SEQUENCE [LARGE SCALE GENOMIC DNA]</scope>
</reference>
<organism evidence="1 2">
    <name type="scientific">Macrosiphum euphorbiae</name>
    <name type="common">potato aphid</name>
    <dbReference type="NCBI Taxonomy" id="13131"/>
    <lineage>
        <taxon>Eukaryota</taxon>
        <taxon>Metazoa</taxon>
        <taxon>Ecdysozoa</taxon>
        <taxon>Arthropoda</taxon>
        <taxon>Hexapoda</taxon>
        <taxon>Insecta</taxon>
        <taxon>Pterygota</taxon>
        <taxon>Neoptera</taxon>
        <taxon>Paraneoptera</taxon>
        <taxon>Hemiptera</taxon>
        <taxon>Sternorrhyncha</taxon>
        <taxon>Aphidomorpha</taxon>
        <taxon>Aphidoidea</taxon>
        <taxon>Aphididae</taxon>
        <taxon>Macrosiphini</taxon>
        <taxon>Macrosiphum</taxon>
    </lineage>
</organism>
<sequence length="116" mass="12623">MESRWFSRVRAFACRTSAGVFKPQPTPPLPSNTVIVAIRIPIYPPDIRHGVCRPRNDTSGKAILQKRDFHMIASGKANIASDERTILISGPILSYAISCEAVLAGVWVCGCSGVRV</sequence>
<dbReference type="Proteomes" id="UP001160148">
    <property type="component" value="Unassembled WGS sequence"/>
</dbReference>
<keyword evidence="2" id="KW-1185">Reference proteome</keyword>
<accession>A0AAV0XTG5</accession>
<dbReference type="EMBL" id="CARXXK010001015">
    <property type="protein sequence ID" value="CAI6371815.1"/>
    <property type="molecule type" value="Genomic_DNA"/>
</dbReference>
<protein>
    <submittedName>
        <fullName evidence="1">Uncharacterized protein</fullName>
    </submittedName>
</protein>
<evidence type="ECO:0000313" key="2">
    <source>
        <dbReference type="Proteomes" id="UP001160148"/>
    </source>
</evidence>
<evidence type="ECO:0000313" key="1">
    <source>
        <dbReference type="EMBL" id="CAI6371815.1"/>
    </source>
</evidence>